<gene>
    <name evidence="2" type="ORF">EZS27_020858</name>
</gene>
<feature type="transmembrane region" description="Helical" evidence="1">
    <location>
        <begin position="43"/>
        <end position="67"/>
    </location>
</feature>
<dbReference type="EMBL" id="SNRY01001504">
    <property type="protein sequence ID" value="KAA6330429.1"/>
    <property type="molecule type" value="Genomic_DNA"/>
</dbReference>
<accession>A0A5J4R9R8</accession>
<organism evidence="2">
    <name type="scientific">termite gut metagenome</name>
    <dbReference type="NCBI Taxonomy" id="433724"/>
    <lineage>
        <taxon>unclassified sequences</taxon>
        <taxon>metagenomes</taxon>
        <taxon>organismal metagenomes</taxon>
    </lineage>
</organism>
<keyword evidence="1" id="KW-0812">Transmembrane</keyword>
<reference evidence="2" key="1">
    <citation type="submission" date="2019-03" db="EMBL/GenBank/DDBJ databases">
        <title>Single cell metagenomics reveals metabolic interactions within the superorganism composed of flagellate Streblomastix strix and complex community of Bacteroidetes bacteria on its surface.</title>
        <authorList>
            <person name="Treitli S.C."/>
            <person name="Kolisko M."/>
            <person name="Husnik F."/>
            <person name="Keeling P."/>
            <person name="Hampl V."/>
        </authorList>
    </citation>
    <scope>NUCLEOTIDE SEQUENCE</scope>
    <source>
        <strain evidence="2">STM</strain>
    </source>
</reference>
<evidence type="ECO:0000313" key="2">
    <source>
        <dbReference type="EMBL" id="KAA6330429.1"/>
    </source>
</evidence>
<sequence length="74" mass="8013">MRLVVVVFPLLPVMQIILALVYRPANSISEMMGMPRSFNFKTSGASFGIPGLLIISSAFKISFSVCLSSSQAML</sequence>
<keyword evidence="1" id="KW-1133">Transmembrane helix</keyword>
<name>A0A5J4R9R8_9ZZZZ</name>
<dbReference type="AlphaFoldDB" id="A0A5J4R9R8"/>
<keyword evidence="1" id="KW-0472">Membrane</keyword>
<protein>
    <submittedName>
        <fullName evidence="2">Uncharacterized protein</fullName>
    </submittedName>
</protein>
<proteinExistence type="predicted"/>
<evidence type="ECO:0000256" key="1">
    <source>
        <dbReference type="SAM" id="Phobius"/>
    </source>
</evidence>
<comment type="caution">
    <text evidence="2">The sequence shown here is derived from an EMBL/GenBank/DDBJ whole genome shotgun (WGS) entry which is preliminary data.</text>
</comment>